<keyword evidence="6" id="KW-0788">Thiol protease</keyword>
<feature type="domain" description="DUF6606" evidence="10">
    <location>
        <begin position="13"/>
        <end position="279"/>
    </location>
</feature>
<dbReference type="InterPro" id="IPR022105">
    <property type="entry name" value="DUF3645"/>
</dbReference>
<dbReference type="Pfam" id="PF12340">
    <property type="entry name" value="DUF3638"/>
    <property type="match status" value="1"/>
</dbReference>
<evidence type="ECO:0000256" key="7">
    <source>
        <dbReference type="SAM" id="MobiDB-lite"/>
    </source>
</evidence>
<evidence type="ECO:0000256" key="3">
    <source>
        <dbReference type="ARBA" id="ARBA00022670"/>
    </source>
</evidence>
<dbReference type="PANTHER" id="PTHR13367">
    <property type="entry name" value="UBIQUITIN THIOESTERASE"/>
    <property type="match status" value="1"/>
</dbReference>
<keyword evidence="5" id="KW-0378">Hydrolase</keyword>
<protein>
    <recommendedName>
        <fullName evidence="2">ubiquitinyl hydrolase 1</fullName>
        <ecNumber evidence="2">3.4.19.12</ecNumber>
    </recommendedName>
</protein>
<feature type="region of interest" description="Disordered" evidence="7">
    <location>
        <begin position="2821"/>
        <end position="2848"/>
    </location>
</feature>
<evidence type="ECO:0000313" key="12">
    <source>
        <dbReference type="Proteomes" id="UP000251714"/>
    </source>
</evidence>
<evidence type="ECO:0000256" key="2">
    <source>
        <dbReference type="ARBA" id="ARBA00012759"/>
    </source>
</evidence>
<feature type="compositionally biased region" description="Basic and acidic residues" evidence="7">
    <location>
        <begin position="2827"/>
        <end position="2840"/>
    </location>
</feature>
<reference evidence="11 12" key="1">
    <citation type="submission" date="2017-12" db="EMBL/GenBank/DDBJ databases">
        <title>Genome sequence of the mycotoxigenic crop pathogen Fusarium proliferatum, strain ITEM 2341 from Date Palm.</title>
        <authorList>
            <person name="Almiman B.F."/>
            <person name="Shittu T.A."/>
            <person name="Muthumeenakshi S."/>
            <person name="Baroncelli R."/>
            <person name="Sreenivasaprasada S."/>
        </authorList>
    </citation>
    <scope>NUCLEOTIDE SEQUENCE [LARGE SCALE GENOMIC DNA]</scope>
    <source>
        <strain evidence="11 12">ITEM 2341</strain>
    </source>
</reference>
<comment type="catalytic activity">
    <reaction evidence="1">
        <text>Thiol-dependent hydrolysis of ester, thioester, amide, peptide and isopeptide bonds formed by the C-terminal Gly of ubiquitin (a 76-residue protein attached to proteins as an intracellular targeting signal).</text>
        <dbReference type="EC" id="3.4.19.12"/>
    </reaction>
</comment>
<dbReference type="InterPro" id="IPR022099">
    <property type="entry name" value="DUF3638"/>
</dbReference>
<dbReference type="Pfam" id="PF12359">
    <property type="entry name" value="DUF3645"/>
    <property type="match status" value="1"/>
</dbReference>
<evidence type="ECO:0000259" key="8">
    <source>
        <dbReference type="Pfam" id="PF12340"/>
    </source>
</evidence>
<dbReference type="PANTHER" id="PTHR13367:SF34">
    <property type="match status" value="1"/>
</dbReference>
<keyword evidence="4" id="KW-0833">Ubl conjugation pathway</keyword>
<evidence type="ECO:0000256" key="6">
    <source>
        <dbReference type="ARBA" id="ARBA00022807"/>
    </source>
</evidence>
<feature type="domain" description="DUF3638" evidence="8">
    <location>
        <begin position="2012"/>
        <end position="2234"/>
    </location>
</feature>
<accession>A0A365MW95</accession>
<keyword evidence="3" id="KW-0645">Protease</keyword>
<name>A0A365MW95_GIBIN</name>
<evidence type="ECO:0000259" key="9">
    <source>
        <dbReference type="Pfam" id="PF12359"/>
    </source>
</evidence>
<evidence type="ECO:0000256" key="5">
    <source>
        <dbReference type="ARBA" id="ARBA00022801"/>
    </source>
</evidence>
<comment type="caution">
    <text evidence="11">The sequence shown here is derived from an EMBL/GenBank/DDBJ whole genome shotgun (WGS) entry which is preliminary data.</text>
</comment>
<dbReference type="InterPro" id="IPR051346">
    <property type="entry name" value="OTU_Deubiquitinase"/>
</dbReference>
<evidence type="ECO:0000313" key="11">
    <source>
        <dbReference type="EMBL" id="RBA12820.1"/>
    </source>
</evidence>
<dbReference type="EC" id="3.4.19.12" evidence="2"/>
<feature type="domain" description="DUF3645" evidence="9">
    <location>
        <begin position="2355"/>
        <end position="2390"/>
    </location>
</feature>
<dbReference type="GO" id="GO:0004843">
    <property type="term" value="F:cysteine-type deubiquitinase activity"/>
    <property type="evidence" value="ECO:0007669"/>
    <property type="project" value="UniProtKB-EC"/>
</dbReference>
<dbReference type="Pfam" id="PF20255">
    <property type="entry name" value="DUF6606"/>
    <property type="match status" value="1"/>
</dbReference>
<proteinExistence type="predicted"/>
<evidence type="ECO:0000259" key="10">
    <source>
        <dbReference type="Pfam" id="PF20255"/>
    </source>
</evidence>
<dbReference type="InterPro" id="IPR046541">
    <property type="entry name" value="DUF6606"/>
</dbReference>
<gene>
    <name evidence="11" type="ORF">FPRO05_14096</name>
</gene>
<dbReference type="GO" id="GO:0006508">
    <property type="term" value="P:proteolysis"/>
    <property type="evidence" value="ECO:0007669"/>
    <property type="project" value="UniProtKB-KW"/>
</dbReference>
<evidence type="ECO:0000256" key="1">
    <source>
        <dbReference type="ARBA" id="ARBA00000707"/>
    </source>
</evidence>
<evidence type="ECO:0000256" key="4">
    <source>
        <dbReference type="ARBA" id="ARBA00022786"/>
    </source>
</evidence>
<organism evidence="11 12">
    <name type="scientific">Gibberella intermedia</name>
    <name type="common">Bulb rot disease fungus</name>
    <name type="synonym">Fusarium proliferatum</name>
    <dbReference type="NCBI Taxonomy" id="948311"/>
    <lineage>
        <taxon>Eukaryota</taxon>
        <taxon>Fungi</taxon>
        <taxon>Dikarya</taxon>
        <taxon>Ascomycota</taxon>
        <taxon>Pezizomycotina</taxon>
        <taxon>Sordariomycetes</taxon>
        <taxon>Hypocreomycetidae</taxon>
        <taxon>Hypocreales</taxon>
        <taxon>Nectriaceae</taxon>
        <taxon>Fusarium</taxon>
        <taxon>Fusarium fujikuroi species complex</taxon>
    </lineage>
</organism>
<dbReference type="EMBL" id="PKMI01000037">
    <property type="protein sequence ID" value="RBA12820.1"/>
    <property type="molecule type" value="Genomic_DNA"/>
</dbReference>
<sequence length="3105" mass="354274">MDSISSNDQIEYLFHHIFLPPKLPGGDDMSAPNTMYLTNFVLHTLQRFATELGEKDTAVVQPVISMLQTMPFMTDSNGLDHVGVQKALRCLSFDNPVALFHIAAQNSGLLIRKTSNSFSFETFELSPTNAAVMATKGRLIRHFPDTATEISSGDFESQAFQEVLTNTLVKMSHQKISEAQPKARKAGKDHHEERETTDPRIVTELLTSILRGIGKLAEVKGICKNTREEISYSSSKLPWRRSPVWLLIRVGLQLTMSRLSDGSDDIYKRFMVYLMARVLLGANQSHVPSELLHIMMTKISCRLCKLEEPRNDKWLSTVRDVVSAASKNLKERWERICNHSEKQLDIASLSSIQMKDHLLFSIPEIDNFLASIAQRGSNDDTSTFSPTAHVSSLNAESLSVVRTPSDKSYVQFNLAIIESWVQYNLDQWIEKHLHEESVCTSLKVLLESYHSAAKACHSAHPEATSRMLLTIGEIWIATDKAALHNYPMLREYDAEVPTEIWQALLFQSKADMIRLQRLETYLRGRKRTPSKPSVFRSFGDSMSFPVRYFQQTSELQSKKLSIEERAELDKQAKISEFNHLKERYNDLMQQHDNTVCRETYKTMLGVRYPMHDPYCPRCSLSSQANNLQITVHEWPLPTDTLKAQATVFELGIPHQFAEWRDVTFYFIHDVLSFKSFGERPNSFYPLNSYSALSPWCSFEMSRVSLLSEAKPHLGTHRDRKSIALSEVVDVCLDNGLVYRYFDSATDSFICPFTQSMAVSNLCTFKLPERAQALQPFLVRSWLQPNGETPNQVIASQYKCPRYMTLGEFKALTILPYGYRLQWMSILTQLAMPTLDFNQDVTAIFLLQVSLQAGPNLTPEVTREAHSRLTDVKFGYRLLNNLSQAVLRIEKNWESHTALCSFTLLTTRFLSLASPELSQSILGLLCHCRSISYQWLTTLIRKVQDTVDDRQRGELMESALDVAMICVQTFHVDDKQLKQILGDPQQASLLVESSIVIQNATLANNENRSPLQSIMENRTKYALHHTRRFLLDEVIYRGNECLDLAIKRSWPDFSRNAEWSAASSTCYWLETNSGRRQVHFNLLTGELLVNGAPLTRLPREYNIHEDYGRLFGSMILDVMPSNLPGMRFSATRDLQGHTVHFGIQEQDLLVQLHKPGSTLDLIPSRLLKGIVPYQFSDGFSHWYHRETKSIEFCKIHRSWALNDQRNWRFIQDEGHWKLGRHGDTFLIAPSSKLAKRIAEIFNPLEAPLGLHLVYSTAKSATEIQIPNLRLEFLLRSGESFIKSRQFRDMHVDSNQFTGTLMGLKSKLVLSSSSEPSSRTILIPEGDVQHKMRAFNDLDKHTMVWVVHGSARRVQAYKLDGLLGRLLGSTKTESKLYLAYLHGLTSFCLPDPFIRRTGTEEALDILGSAIVRATSVLSETSYDILNLISYLSPKRSFYPRNEKVMQVVGWSSGLSYVSQDDRFYRAVCNLLAGSREINFLYPKLEVPDSPDFSSVHLVERAINRASRGHVAGFGAEEFTTQHDVSYIARTQGIPSDRGIRTQEIAYRIYHSQCYIIETVDPCFAELFYQLLTASNILKPSEMPAKSMMQYDSKWFQEPETYLALDWCRIHYAFHKRQDWLNKFELMAWIATVSYSSHHNPQITQALLMIAQCSPVGEVPLPEEPLYILSEGCTPIAEEISRLAENEAYPITSCPEASLPYSRRESPEQLVRRRERRYKENKRLAIHTFVDCIISQWPCPALRTPSEGTVDTYLRCKNVMASLCPKWDSWYVNWKFKEYLQGISHRLREVPVRGLKLEPQPERVTISPPSRLTGFISIEELFDSAIQQSIFSQIPKPDVSLRMTKSDSRTVESLTEVIGNLEIQAKLPYEHRYLNHLRQSLSNLSKRHDQELDFDQRAVLQPLFKQNMEDCTKHAETAYQYLSWAIIDSLTRKPGVQVLESVKFILEYSNYLPRVTPLLLLQQLRPSRFSCLPERWKVAIIEYAIAITAAQRAKRLVRFESSPADLLREVQNPGHETWEAWDHPEWLLLECESEIMIRNVQQQIAQKMISPPESENAVMQLNMGEGKSTVIVPMVATALADGTKIIRVIVAKPQAKQMHRMIVSKLSGLLDRPVYLLPFSRDIRMNLQRAEAIHQLVSRCRKEGGVLMVQPEHLLSLQLMELECQLSSNKEAAERLSSIRELFNHASRDIVDESDENFSVKFELIYTLGQQCSIEDSPSRWVVIQEVLGLVAQVAGEAKYEFSKSLEFDDRNDGQYPIVRFLQADAGEVVLDGVIKRICKTGMRGLPISNQPEKIRTAVYHYITLWKLKKADTKLVETSMFFDGAAIGRILLLRGLFAGGILAFALGQKRWRVNYGVDPRRETGTKLAVPFRAKDSPTPRSEFSHPDVVITLTCLSYYYGGLDEEALFSAFSILTKSDNASVEYHEWTRTAPNLPSSFRTLEGVNLRDRVQFKEEIYPHLHFSKSAIDYYLSHLVFSKEAKEFPHKLSASGWDLAKVKENPTTGFSGTNDSRYVLPTDIKQLDLPEQTHTNALVLSYLLQSQNGVTLVPQEARGTPFNSRMLLDMISRMNTQTRVILDVGAQVIDLTNVEFAKQWLSRYQDDDSTQAVVCFNEDDEIVVLDRLGKVEEFETSPFAEHMDQCLVFLDESHTRGTDLKLPPNYRAAVTLGAGLTKDRLVQACMRMRKLGKGQSVEFCVPWEIEQKIIRLKPQEKAARREIVISDVLSWVITETCLDLRKAIPLWLSQGARFSRHQEFWSKKEGVAVSGWAEQFLEDEAQTLDQRYRPRTGRITLDSLLDKAGAVMANELRARCDEFGLTELHTASLQEEQERELSPETEQERQVEKPPAAEPETHFVSQSLRDWILKGSSSIDIALFQAEHKPAFQTLKNTSAAQYFNVQVFPSILRATLDFAKTVKGTFGARNYSDCFQRPVQWILTNKRQAESVCLVIISPFEAQELLPLIEKSQHVTLHLYAPRVNLAFQSLDHLRLYRLSGKFTTDAIPRSAITFLNLFSGQLYLSSFQDCTYVCDLLGLAWDAVDKSVTLGPDGFIPPGIRGSVINKSEFSQSPVQFLRLFMENIRQDCGSIEKTDIGRIFDGMRLLEDDFRGRS</sequence>
<dbReference type="Proteomes" id="UP000251714">
    <property type="component" value="Unassembled WGS sequence"/>
</dbReference>